<dbReference type="AlphaFoldDB" id="A0A5B8RLW9"/>
<accession>A0A5B8RLW9</accession>
<sequence>MIVISTDTRELLTVCHRIIAISQGRMSREFTQGEADEEQLVSAYFGSQDSREAV</sequence>
<organism evidence="1">
    <name type="scientific">uncultured organism</name>
    <dbReference type="NCBI Taxonomy" id="155900"/>
    <lineage>
        <taxon>unclassified sequences</taxon>
        <taxon>environmental samples</taxon>
    </lineage>
</organism>
<name>A0A5B8RLW9_9ZZZZ</name>
<gene>
    <name evidence="1" type="ORF">KBTEX_04415</name>
</gene>
<reference evidence="1" key="1">
    <citation type="submission" date="2019-06" db="EMBL/GenBank/DDBJ databases">
        <authorList>
            <person name="Murdoch R.W."/>
            <person name="Fathepure B."/>
        </authorList>
    </citation>
    <scope>NUCLEOTIDE SEQUENCE</scope>
</reference>
<protein>
    <submittedName>
        <fullName evidence="1">Uncharacterized protein</fullName>
    </submittedName>
</protein>
<dbReference type="EMBL" id="MN079673">
    <property type="protein sequence ID" value="QEA08047.1"/>
    <property type="molecule type" value="Genomic_DNA"/>
</dbReference>
<evidence type="ECO:0000313" key="1">
    <source>
        <dbReference type="EMBL" id="QEA08047.1"/>
    </source>
</evidence>
<proteinExistence type="predicted"/>